<dbReference type="EMBL" id="JABBWG010000011">
    <property type="protein sequence ID" value="KAG1818731.1"/>
    <property type="molecule type" value="Genomic_DNA"/>
</dbReference>
<dbReference type="OrthoDB" id="2685748at2759"/>
<keyword evidence="3" id="KW-1185">Reference proteome</keyword>
<evidence type="ECO:0000256" key="1">
    <source>
        <dbReference type="SAM" id="MobiDB-lite"/>
    </source>
</evidence>
<evidence type="ECO:0000313" key="3">
    <source>
        <dbReference type="Proteomes" id="UP000807769"/>
    </source>
</evidence>
<feature type="region of interest" description="Disordered" evidence="1">
    <location>
        <begin position="1"/>
        <end position="20"/>
    </location>
</feature>
<dbReference type="RefSeq" id="XP_041194603.1">
    <property type="nucleotide sequence ID" value="XM_041335363.1"/>
</dbReference>
<dbReference type="GeneID" id="64629380"/>
<accession>A0A9P7JEZ7</accession>
<gene>
    <name evidence="2" type="ORF">BJ212DRAFT_1347231</name>
</gene>
<sequence length="114" mass="12595">MSPTVAAELSQDADSFKSPPVPTGWTAKLINPDTVQNMFHYSTGLTATLELAEINGSRYVFSSGKDYYLWNTASQEGWRIVNVKSRDELYTQLAKGRGGLELEELPDYGSDLEG</sequence>
<reference evidence="2" key="1">
    <citation type="journal article" date="2020" name="New Phytol.">
        <title>Comparative genomics reveals dynamic genome evolution in host specialist ectomycorrhizal fungi.</title>
        <authorList>
            <person name="Lofgren L.A."/>
            <person name="Nguyen N.H."/>
            <person name="Vilgalys R."/>
            <person name="Ruytinx J."/>
            <person name="Liao H.L."/>
            <person name="Branco S."/>
            <person name="Kuo A."/>
            <person name="LaButti K."/>
            <person name="Lipzen A."/>
            <person name="Andreopoulos W."/>
            <person name="Pangilinan J."/>
            <person name="Riley R."/>
            <person name="Hundley H."/>
            <person name="Na H."/>
            <person name="Barry K."/>
            <person name="Grigoriev I.V."/>
            <person name="Stajich J.E."/>
            <person name="Kennedy P.G."/>
        </authorList>
    </citation>
    <scope>NUCLEOTIDE SEQUENCE</scope>
    <source>
        <strain evidence="2">MN1</strain>
    </source>
</reference>
<protein>
    <submittedName>
        <fullName evidence="2">Uncharacterized protein</fullName>
    </submittedName>
</protein>
<dbReference type="AlphaFoldDB" id="A0A9P7JEZ7"/>
<evidence type="ECO:0000313" key="2">
    <source>
        <dbReference type="EMBL" id="KAG1818731.1"/>
    </source>
</evidence>
<name>A0A9P7JEZ7_9AGAM</name>
<organism evidence="2 3">
    <name type="scientific">Suillus subaureus</name>
    <dbReference type="NCBI Taxonomy" id="48587"/>
    <lineage>
        <taxon>Eukaryota</taxon>
        <taxon>Fungi</taxon>
        <taxon>Dikarya</taxon>
        <taxon>Basidiomycota</taxon>
        <taxon>Agaricomycotina</taxon>
        <taxon>Agaricomycetes</taxon>
        <taxon>Agaricomycetidae</taxon>
        <taxon>Boletales</taxon>
        <taxon>Suillineae</taxon>
        <taxon>Suillaceae</taxon>
        <taxon>Suillus</taxon>
    </lineage>
</organism>
<proteinExistence type="predicted"/>
<comment type="caution">
    <text evidence="2">The sequence shown here is derived from an EMBL/GenBank/DDBJ whole genome shotgun (WGS) entry which is preliminary data.</text>
</comment>
<dbReference type="Proteomes" id="UP000807769">
    <property type="component" value="Unassembled WGS sequence"/>
</dbReference>